<dbReference type="NCBIfam" id="TIGR00691">
    <property type="entry name" value="spoT_relA"/>
    <property type="match status" value="1"/>
</dbReference>
<gene>
    <name evidence="10" type="ORF">ACFOKA_02480</name>
</gene>
<dbReference type="GO" id="GO:0008728">
    <property type="term" value="F:GTP diphosphokinase activity"/>
    <property type="evidence" value="ECO:0007669"/>
    <property type="project" value="UniProtKB-EC"/>
</dbReference>
<dbReference type="CDD" id="cd00077">
    <property type="entry name" value="HDc"/>
    <property type="match status" value="1"/>
</dbReference>
<evidence type="ECO:0000256" key="5">
    <source>
        <dbReference type="ARBA" id="ARBA00048244"/>
    </source>
</evidence>
<dbReference type="Pfam" id="PF04607">
    <property type="entry name" value="RelA_SpoT"/>
    <property type="match status" value="1"/>
</dbReference>
<comment type="similarity">
    <text evidence="6">Belongs to the relA/spoT family.</text>
</comment>
<dbReference type="InterPro" id="IPR043519">
    <property type="entry name" value="NT_sf"/>
</dbReference>
<dbReference type="InterPro" id="IPR006674">
    <property type="entry name" value="HD_domain"/>
</dbReference>
<evidence type="ECO:0000259" key="8">
    <source>
        <dbReference type="PROSITE" id="PS51831"/>
    </source>
</evidence>
<dbReference type="CDD" id="cd04876">
    <property type="entry name" value="ACT_RelA-SpoT"/>
    <property type="match status" value="1"/>
</dbReference>
<dbReference type="SUPFAM" id="SSF55021">
    <property type="entry name" value="ACT-like"/>
    <property type="match status" value="1"/>
</dbReference>
<dbReference type="SMART" id="SM00471">
    <property type="entry name" value="HDc"/>
    <property type="match status" value="1"/>
</dbReference>
<dbReference type="InterPro" id="IPR002912">
    <property type="entry name" value="ACT_dom"/>
</dbReference>
<dbReference type="Gene3D" id="3.30.460.10">
    <property type="entry name" value="Beta Polymerase, domain 2"/>
    <property type="match status" value="1"/>
</dbReference>
<dbReference type="InterPro" id="IPR045865">
    <property type="entry name" value="ACT-like_dom_sf"/>
</dbReference>
<protein>
    <recommendedName>
        <fullName evidence="2">GTP pyrophosphokinase rsh</fullName>
        <ecNumber evidence="1">2.7.6.5</ecNumber>
    </recommendedName>
    <alternativeName>
        <fullName evidence="4">(p)ppGpp synthase</fullName>
    </alternativeName>
    <alternativeName>
        <fullName evidence="3">ATP:GTP 3'-pyrophosphotransferase</fullName>
    </alternativeName>
</protein>
<dbReference type="Pfam" id="PF13328">
    <property type="entry name" value="HD_4"/>
    <property type="match status" value="1"/>
</dbReference>
<comment type="catalytic activity">
    <reaction evidence="5">
        <text>GTP + ATP = guanosine 3'-diphosphate 5'-triphosphate + AMP</text>
        <dbReference type="Rhea" id="RHEA:22088"/>
        <dbReference type="ChEBI" id="CHEBI:30616"/>
        <dbReference type="ChEBI" id="CHEBI:37565"/>
        <dbReference type="ChEBI" id="CHEBI:142410"/>
        <dbReference type="ChEBI" id="CHEBI:456215"/>
        <dbReference type="EC" id="2.7.6.5"/>
    </reaction>
</comment>
<dbReference type="PANTHER" id="PTHR21262">
    <property type="entry name" value="GUANOSINE-3',5'-BIS DIPHOSPHATE 3'-PYROPHOSPHOHYDROLASE"/>
    <property type="match status" value="1"/>
</dbReference>
<accession>A0ABV7D0T4</accession>
<keyword evidence="10" id="KW-0808">Transferase</keyword>
<dbReference type="Gene3D" id="3.10.20.30">
    <property type="match status" value="1"/>
</dbReference>
<evidence type="ECO:0000256" key="2">
    <source>
        <dbReference type="ARBA" id="ARBA00014315"/>
    </source>
</evidence>
<dbReference type="InterPro" id="IPR007685">
    <property type="entry name" value="RelA_SpoT"/>
</dbReference>
<dbReference type="Pfam" id="PF02824">
    <property type="entry name" value="TGS"/>
    <property type="match status" value="1"/>
</dbReference>
<dbReference type="InterPro" id="IPR033655">
    <property type="entry name" value="TGS_RelA/SpoT"/>
</dbReference>
<evidence type="ECO:0000256" key="1">
    <source>
        <dbReference type="ARBA" id="ARBA00013251"/>
    </source>
</evidence>
<feature type="domain" description="ACT" evidence="7">
    <location>
        <begin position="639"/>
        <end position="713"/>
    </location>
</feature>
<dbReference type="PANTHER" id="PTHR21262:SF36">
    <property type="entry name" value="BIFUNCTIONAL (P)PPGPP SYNTHASE_HYDROLASE SPOT"/>
    <property type="match status" value="1"/>
</dbReference>
<evidence type="ECO:0000256" key="4">
    <source>
        <dbReference type="ARBA" id="ARBA00032407"/>
    </source>
</evidence>
<sequence>MIRQFELVEKVKAYDPKVDEALLNRAYVFAMKAHGTQTRASGDPYFSHPLEVAGILTDMKLDGDTIATALLHDVVEDTVATIPEIEELFGPKVSELVDGVTKLSKIELQAESVRQAENFRKFLLAMSNDIRVLLVKLADRCHNMRTLDYIKNPEKRRRIALETMDIYAPLAERIGMHELKDELEHLAFTHLDPEALESINARLHYLVEQSPNLEKDMIAALNKLMEQNEVTALISGRIKRPYSIWRKMERQNITFEQLSDVMAFRIKVDDIATCYKVLGVIHQKYPMVPGRFKDYVSIPKRNFYRSIHTTVIGPHKNRLEIQIRTHEMHQEAEIGVAAHWQYKQKSEKAEGSQYRWVRELLEILDHTQDPEEFLEHTKLAMFQDKVFCFTPKGELISLPRGSTTVDFAYTVHTEVGDHCVGAKVNGRMVPLRHQLENGDQVQILTSKGQSPSPRWDNFVITGKARSAIRRHIRQQKQSEYSSLGKTLLEEACGRFGLEFSVKAMTEAAEILNCEDIAELYAQVGSGIIRKDDVLRAAYAGFREDASSERLPAVHHDWEDIVSSSVPISGLRMGSAVHFAECCHPVRGDRIVGIHIPEQGAEVHTIDCSKLTEYDDKPELWIDLRWQDEDEAEASFYTGRLRLEVVNEKGALATIATIVSKHGGNVSNLVIPERDPEFCIMITDVEVRDVKHLNNISRALRVSRVIARVDRVLG</sequence>
<dbReference type="InterPro" id="IPR012676">
    <property type="entry name" value="TGS-like"/>
</dbReference>
<evidence type="ECO:0000259" key="9">
    <source>
        <dbReference type="PROSITE" id="PS51880"/>
    </source>
</evidence>
<dbReference type="Gene3D" id="3.30.70.260">
    <property type="match status" value="1"/>
</dbReference>
<dbReference type="EMBL" id="JBHRSL010000002">
    <property type="protein sequence ID" value="MFC3050763.1"/>
    <property type="molecule type" value="Genomic_DNA"/>
</dbReference>
<evidence type="ECO:0000256" key="3">
    <source>
        <dbReference type="ARBA" id="ARBA00029754"/>
    </source>
</evidence>
<feature type="domain" description="HD" evidence="8">
    <location>
        <begin position="45"/>
        <end position="144"/>
    </location>
</feature>
<dbReference type="SUPFAM" id="SSF81271">
    <property type="entry name" value="TGS-like"/>
    <property type="match status" value="1"/>
</dbReference>
<dbReference type="InterPro" id="IPR003607">
    <property type="entry name" value="HD/PDEase_dom"/>
</dbReference>
<dbReference type="SMART" id="SM00954">
    <property type="entry name" value="RelA_SpoT"/>
    <property type="match status" value="1"/>
</dbReference>
<dbReference type="Pfam" id="PF13291">
    <property type="entry name" value="ACT_4"/>
    <property type="match status" value="1"/>
</dbReference>
<comment type="function">
    <text evidence="6">In eubacteria ppGpp (guanosine 3'-diphosphate 5'-diphosphate) is a mediator of the stringent response that coordinates a variety of cellular activities in response to changes in nutritional abundance.</text>
</comment>
<evidence type="ECO:0000313" key="10">
    <source>
        <dbReference type="EMBL" id="MFC3050763.1"/>
    </source>
</evidence>
<name>A0ABV7D0T4_9PROT</name>
<dbReference type="SUPFAM" id="SSF109604">
    <property type="entry name" value="HD-domain/PDEase-like"/>
    <property type="match status" value="1"/>
</dbReference>
<dbReference type="EC" id="2.7.6.5" evidence="1"/>
<dbReference type="PROSITE" id="PS51671">
    <property type="entry name" value="ACT"/>
    <property type="match status" value="1"/>
</dbReference>
<feature type="domain" description="TGS" evidence="9">
    <location>
        <begin position="380"/>
        <end position="445"/>
    </location>
</feature>
<dbReference type="InterPro" id="IPR045600">
    <property type="entry name" value="RelA/SpoT_AH_RIS"/>
</dbReference>
<organism evidence="10 11">
    <name type="scientific">Kordiimonas pumila</name>
    <dbReference type="NCBI Taxonomy" id="2161677"/>
    <lineage>
        <taxon>Bacteria</taxon>
        <taxon>Pseudomonadati</taxon>
        <taxon>Pseudomonadota</taxon>
        <taxon>Alphaproteobacteria</taxon>
        <taxon>Kordiimonadales</taxon>
        <taxon>Kordiimonadaceae</taxon>
        <taxon>Kordiimonas</taxon>
    </lineage>
</organism>
<evidence type="ECO:0000313" key="11">
    <source>
        <dbReference type="Proteomes" id="UP001595444"/>
    </source>
</evidence>
<dbReference type="PROSITE" id="PS51880">
    <property type="entry name" value="TGS"/>
    <property type="match status" value="1"/>
</dbReference>
<dbReference type="PROSITE" id="PS51831">
    <property type="entry name" value="HD"/>
    <property type="match status" value="1"/>
</dbReference>
<dbReference type="InterPro" id="IPR012675">
    <property type="entry name" value="Beta-grasp_dom_sf"/>
</dbReference>
<dbReference type="InterPro" id="IPR004811">
    <property type="entry name" value="RelA/Spo_fam"/>
</dbReference>
<reference evidence="11" key="1">
    <citation type="journal article" date="2019" name="Int. J. Syst. Evol. Microbiol.">
        <title>The Global Catalogue of Microorganisms (GCM) 10K type strain sequencing project: providing services to taxonomists for standard genome sequencing and annotation.</title>
        <authorList>
            <consortium name="The Broad Institute Genomics Platform"/>
            <consortium name="The Broad Institute Genome Sequencing Center for Infectious Disease"/>
            <person name="Wu L."/>
            <person name="Ma J."/>
        </authorList>
    </citation>
    <scope>NUCLEOTIDE SEQUENCE [LARGE SCALE GENOMIC DNA]</scope>
    <source>
        <strain evidence="11">KCTC 62164</strain>
    </source>
</reference>
<evidence type="ECO:0000259" key="7">
    <source>
        <dbReference type="PROSITE" id="PS51671"/>
    </source>
</evidence>
<keyword evidence="11" id="KW-1185">Reference proteome</keyword>
<dbReference type="Gene3D" id="1.10.3210.10">
    <property type="entry name" value="Hypothetical protein af1432"/>
    <property type="match status" value="1"/>
</dbReference>
<dbReference type="InterPro" id="IPR004095">
    <property type="entry name" value="TGS"/>
</dbReference>
<dbReference type="Pfam" id="PF19296">
    <property type="entry name" value="RelA_AH_RIS"/>
    <property type="match status" value="1"/>
</dbReference>
<dbReference type="SUPFAM" id="SSF81301">
    <property type="entry name" value="Nucleotidyltransferase"/>
    <property type="match status" value="1"/>
</dbReference>
<dbReference type="Proteomes" id="UP001595444">
    <property type="component" value="Unassembled WGS sequence"/>
</dbReference>
<evidence type="ECO:0000256" key="6">
    <source>
        <dbReference type="RuleBase" id="RU003847"/>
    </source>
</evidence>
<proteinExistence type="inferred from homology"/>
<dbReference type="CDD" id="cd01668">
    <property type="entry name" value="TGS_RSH"/>
    <property type="match status" value="1"/>
</dbReference>
<dbReference type="CDD" id="cd05399">
    <property type="entry name" value="NT_Rel-Spo_like"/>
    <property type="match status" value="1"/>
</dbReference>
<dbReference type="RefSeq" id="WP_194212659.1">
    <property type="nucleotide sequence ID" value="NZ_CP061205.1"/>
</dbReference>
<comment type="caution">
    <text evidence="10">The sequence shown here is derived from an EMBL/GenBank/DDBJ whole genome shotgun (WGS) entry which is preliminary data.</text>
</comment>